<dbReference type="InterPro" id="IPR017937">
    <property type="entry name" value="Thioredoxin_CS"/>
</dbReference>
<dbReference type="InterPro" id="IPR036249">
    <property type="entry name" value="Thioredoxin-like_sf"/>
</dbReference>
<dbReference type="SUPFAM" id="SSF52833">
    <property type="entry name" value="Thioredoxin-like"/>
    <property type="match status" value="1"/>
</dbReference>
<dbReference type="Proteomes" id="UP000058012">
    <property type="component" value="Unassembled WGS sequence"/>
</dbReference>
<dbReference type="PANTHER" id="PTHR42852">
    <property type="entry name" value="THIOL:DISULFIDE INTERCHANGE PROTEIN DSBE"/>
    <property type="match status" value="1"/>
</dbReference>
<evidence type="ECO:0000259" key="5">
    <source>
        <dbReference type="PROSITE" id="PS51352"/>
    </source>
</evidence>
<evidence type="ECO:0000313" key="7">
    <source>
        <dbReference type="Proteomes" id="UP000058012"/>
    </source>
</evidence>
<dbReference type="PANTHER" id="PTHR42852:SF13">
    <property type="entry name" value="PROTEIN DIPZ"/>
    <property type="match status" value="1"/>
</dbReference>
<comment type="subcellular location">
    <subcellularLocation>
        <location evidence="1">Cell envelope</location>
    </subcellularLocation>
</comment>
<dbReference type="STRING" id="1117702.AQZ52_06685"/>
<dbReference type="InterPro" id="IPR013766">
    <property type="entry name" value="Thioredoxin_domain"/>
</dbReference>
<dbReference type="GO" id="GO:0015036">
    <property type="term" value="F:disulfide oxidoreductase activity"/>
    <property type="evidence" value="ECO:0007669"/>
    <property type="project" value="UniProtKB-ARBA"/>
</dbReference>
<dbReference type="AlphaFoldDB" id="A0A117UYK6"/>
<dbReference type="EMBL" id="LLZS01000003">
    <property type="protein sequence ID" value="KUR73215.1"/>
    <property type="molecule type" value="Genomic_DNA"/>
</dbReference>
<dbReference type="PROSITE" id="PS51257">
    <property type="entry name" value="PROKAR_LIPOPROTEIN"/>
    <property type="match status" value="1"/>
</dbReference>
<evidence type="ECO:0000313" key="6">
    <source>
        <dbReference type="EMBL" id="KUR73215.1"/>
    </source>
</evidence>
<keyword evidence="3" id="KW-0676">Redox-active center</keyword>
<dbReference type="Pfam" id="PF08534">
    <property type="entry name" value="Redoxin"/>
    <property type="match status" value="1"/>
</dbReference>
<evidence type="ECO:0000256" key="1">
    <source>
        <dbReference type="ARBA" id="ARBA00004196"/>
    </source>
</evidence>
<dbReference type="GO" id="GO:0030313">
    <property type="term" value="C:cell envelope"/>
    <property type="evidence" value="ECO:0007669"/>
    <property type="project" value="UniProtKB-SubCell"/>
</dbReference>
<evidence type="ECO:0000256" key="2">
    <source>
        <dbReference type="ARBA" id="ARBA00022748"/>
    </source>
</evidence>
<accession>A0A117UYK6</accession>
<comment type="caution">
    <text evidence="6">The sequence shown here is derived from an EMBL/GenBank/DDBJ whole genome shotgun (WGS) entry which is preliminary data.</text>
</comment>
<feature type="region of interest" description="Disordered" evidence="4">
    <location>
        <begin position="27"/>
        <end position="48"/>
    </location>
</feature>
<name>A0A117UYK6_9SPHN</name>
<protein>
    <submittedName>
        <fullName evidence="6">Thiol:disulfide interchange protein</fullName>
    </submittedName>
</protein>
<feature type="compositionally biased region" description="Low complexity" evidence="4">
    <location>
        <begin position="27"/>
        <end position="43"/>
    </location>
</feature>
<sequence>MSPRPLCSLVPLVAAVLLAGCDRQTPADAQPQSSTAAPASAPAEGKGSFNGTLDISNRGAALPDFTFTDPAGKKVRTLDLKGKPLLINLWATWCGPCVLEMPTLDALAAAKAGKLTVLTVSQDLDQAAAVDAFFKQRKLAHLAPWLDPENALSQHYNTGVLPTTVLYDSNGKEVWRMIGSHDWSGPRTDAMLADTLP</sequence>
<proteinExistence type="predicted"/>
<evidence type="ECO:0000256" key="3">
    <source>
        <dbReference type="ARBA" id="ARBA00023284"/>
    </source>
</evidence>
<keyword evidence="7" id="KW-1185">Reference proteome</keyword>
<organism evidence="6 7">
    <name type="scientific">Novosphingobium fuchskuhlense</name>
    <dbReference type="NCBI Taxonomy" id="1117702"/>
    <lineage>
        <taxon>Bacteria</taxon>
        <taxon>Pseudomonadati</taxon>
        <taxon>Pseudomonadota</taxon>
        <taxon>Alphaproteobacteria</taxon>
        <taxon>Sphingomonadales</taxon>
        <taxon>Sphingomonadaceae</taxon>
        <taxon>Novosphingobium</taxon>
    </lineage>
</organism>
<dbReference type="RefSeq" id="WP_067909590.1">
    <property type="nucleotide sequence ID" value="NZ_KQ954244.1"/>
</dbReference>
<dbReference type="Gene3D" id="3.40.30.10">
    <property type="entry name" value="Glutaredoxin"/>
    <property type="match status" value="1"/>
</dbReference>
<dbReference type="InterPro" id="IPR050553">
    <property type="entry name" value="Thioredoxin_ResA/DsbE_sf"/>
</dbReference>
<reference evidence="6 7" key="1">
    <citation type="submission" date="2015-10" db="EMBL/GenBank/DDBJ databases">
        <title>Draft genome sequence of Novosphingobium fuchskuhlense DSM 25065 isolated from a surface water sample of the southwest basin of Lake Grosse Fuchskuhle.</title>
        <authorList>
            <person name="Ruckert C."/>
            <person name="Winkler A."/>
            <person name="Glaeser J."/>
            <person name="Grossart H.-P."/>
            <person name="Kalinowski J."/>
            <person name="Glaeser S."/>
        </authorList>
    </citation>
    <scope>NUCLEOTIDE SEQUENCE [LARGE SCALE GENOMIC DNA]</scope>
    <source>
        <strain evidence="6 7">FNE08-7</strain>
    </source>
</reference>
<dbReference type="PROSITE" id="PS51352">
    <property type="entry name" value="THIOREDOXIN_2"/>
    <property type="match status" value="1"/>
</dbReference>
<gene>
    <name evidence="6" type="ORF">AQZ52_06685</name>
</gene>
<dbReference type="InterPro" id="IPR013740">
    <property type="entry name" value="Redoxin"/>
</dbReference>
<keyword evidence="2" id="KW-0201">Cytochrome c-type biogenesis</keyword>
<feature type="domain" description="Thioredoxin" evidence="5">
    <location>
        <begin position="56"/>
        <end position="197"/>
    </location>
</feature>
<dbReference type="GO" id="GO:0017004">
    <property type="term" value="P:cytochrome complex assembly"/>
    <property type="evidence" value="ECO:0007669"/>
    <property type="project" value="UniProtKB-KW"/>
</dbReference>
<dbReference type="CDD" id="cd02966">
    <property type="entry name" value="TlpA_like_family"/>
    <property type="match status" value="1"/>
</dbReference>
<evidence type="ECO:0000256" key="4">
    <source>
        <dbReference type="SAM" id="MobiDB-lite"/>
    </source>
</evidence>
<dbReference type="PROSITE" id="PS00194">
    <property type="entry name" value="THIOREDOXIN_1"/>
    <property type="match status" value="1"/>
</dbReference>